<dbReference type="EMBL" id="JH430185">
    <property type="status" value="NOT_ANNOTATED_CDS"/>
    <property type="molecule type" value="Genomic_DNA"/>
</dbReference>
<protein>
    <submittedName>
        <fullName evidence="1">Uncharacterized protein</fullName>
    </submittedName>
</protein>
<evidence type="ECO:0000313" key="1">
    <source>
        <dbReference type="EnsemblMetazoa" id="SMAR000712-PA"/>
    </source>
</evidence>
<proteinExistence type="predicted"/>
<dbReference type="AlphaFoldDB" id="T1IIL1"/>
<accession>T1IIL1</accession>
<dbReference type="EnsemblMetazoa" id="SMAR000712-RA">
    <property type="protein sequence ID" value="SMAR000712-PA"/>
    <property type="gene ID" value="SMAR000712"/>
</dbReference>
<dbReference type="Proteomes" id="UP000014500">
    <property type="component" value="Unassembled WGS sequence"/>
</dbReference>
<reference evidence="2" key="1">
    <citation type="submission" date="2011-05" db="EMBL/GenBank/DDBJ databases">
        <authorList>
            <person name="Richards S.R."/>
            <person name="Qu J."/>
            <person name="Jiang H."/>
            <person name="Jhangiani S.N."/>
            <person name="Agravi P."/>
            <person name="Goodspeed R."/>
            <person name="Gross S."/>
            <person name="Mandapat C."/>
            <person name="Jackson L."/>
            <person name="Mathew T."/>
            <person name="Pu L."/>
            <person name="Thornton R."/>
            <person name="Saada N."/>
            <person name="Wilczek-Boney K.B."/>
            <person name="Lee S."/>
            <person name="Kovar C."/>
            <person name="Wu Y."/>
            <person name="Scherer S.E."/>
            <person name="Worley K.C."/>
            <person name="Muzny D.M."/>
            <person name="Gibbs R."/>
        </authorList>
    </citation>
    <scope>NUCLEOTIDE SEQUENCE</scope>
    <source>
        <strain evidence="2">Brora</strain>
    </source>
</reference>
<organism evidence="1 2">
    <name type="scientific">Strigamia maritima</name>
    <name type="common">European centipede</name>
    <name type="synonym">Geophilus maritimus</name>
    <dbReference type="NCBI Taxonomy" id="126957"/>
    <lineage>
        <taxon>Eukaryota</taxon>
        <taxon>Metazoa</taxon>
        <taxon>Ecdysozoa</taxon>
        <taxon>Arthropoda</taxon>
        <taxon>Myriapoda</taxon>
        <taxon>Chilopoda</taxon>
        <taxon>Pleurostigmophora</taxon>
        <taxon>Geophilomorpha</taxon>
        <taxon>Linotaeniidae</taxon>
        <taxon>Strigamia</taxon>
    </lineage>
</organism>
<evidence type="ECO:0000313" key="2">
    <source>
        <dbReference type="Proteomes" id="UP000014500"/>
    </source>
</evidence>
<reference evidence="1" key="2">
    <citation type="submission" date="2015-02" db="UniProtKB">
        <authorList>
            <consortium name="EnsemblMetazoa"/>
        </authorList>
    </citation>
    <scope>IDENTIFICATION</scope>
</reference>
<keyword evidence="2" id="KW-1185">Reference proteome</keyword>
<name>T1IIL1_STRMM</name>
<sequence>MNIKNDFQIFMTQNNCKVHALLSDFWINRCRFNRFGQDDPDYQYQSPIGDQFDFAYKCGFDLAAGYFWSKMTTERRNYHLLFKNKEEVLNPDILYFLMRHATEEQLLCIAGNTSEAEAILRCILFESRPWIEFFSVVIQPLVTLIEENNLVHLIWSFVRQIGTKRDRILSKVYKKQLMQVWAYCLNSLKTNVIFRVIDQLYVTDLDVLSELMIGLSVGQKYNFLVYAMDDFYSLDLVGSELLEKFLTKCLKNEDVIIVFKNQLDLHTKFFLPY</sequence>
<dbReference type="HOGENOM" id="CLU_1020540_0_0_1"/>